<dbReference type="InParanoid" id="A0A2T2ZW45"/>
<dbReference type="InterPro" id="IPR056119">
    <property type="entry name" value="DUF7702"/>
</dbReference>
<feature type="transmembrane region" description="Helical" evidence="2">
    <location>
        <begin position="232"/>
        <end position="254"/>
    </location>
</feature>
<sequence length="300" mass="32583">MADAAAGYYIPPPSSGFIALTSVELVCYVILLAPALWVTWKHKAAGMTWTTILISYFGLSYTAELFLLIHRNDPLVPGVLLIVTNAGFIACLTLAIIGLVYHANMILPLKPKDHNWPAKIIMAITNLINTAGIALATYGGSPSATTGGLINAGFDKAGNWMMLIDLLLVFAWALWSWRHTNNLRDHPNRGPARALLLGALVATPFHLVRLAYGTAYAYDQNPKLDWITGSMAVHVIVQFLMQLGVVVAALWAGWRARNVVPNAKLFGNDYNNASPLLSGREDGPPSKQDSPSRQVELANV</sequence>
<reference evidence="4 5" key="1">
    <citation type="journal article" date="2018" name="Mycol. Prog.">
        <title>Coniella lustricola, a new species from submerged detritus.</title>
        <authorList>
            <person name="Raudabaugh D.B."/>
            <person name="Iturriaga T."/>
            <person name="Carver A."/>
            <person name="Mondo S."/>
            <person name="Pangilinan J."/>
            <person name="Lipzen A."/>
            <person name="He G."/>
            <person name="Amirebrahimi M."/>
            <person name="Grigoriev I.V."/>
            <person name="Miller A.N."/>
        </authorList>
    </citation>
    <scope>NUCLEOTIDE SEQUENCE [LARGE SCALE GENOMIC DNA]</scope>
    <source>
        <strain evidence="4 5">B22-T-1</strain>
    </source>
</reference>
<protein>
    <recommendedName>
        <fullName evidence="3">DUF7702 domain-containing protein</fullName>
    </recommendedName>
</protein>
<dbReference type="PANTHER" id="PTHR42109">
    <property type="entry name" value="UNPLACED GENOMIC SCAFFOLD UM_SCAF_CONTIG_1.265, WHOLE GENOME SHOTGUN SEQUENCE"/>
    <property type="match status" value="1"/>
</dbReference>
<proteinExistence type="predicted"/>
<feature type="transmembrane region" description="Helical" evidence="2">
    <location>
        <begin position="120"/>
        <end position="138"/>
    </location>
</feature>
<dbReference type="PANTHER" id="PTHR42109:SF2">
    <property type="entry name" value="INTEGRAL MEMBRANE PROTEIN"/>
    <property type="match status" value="1"/>
</dbReference>
<keyword evidence="2" id="KW-1133">Transmembrane helix</keyword>
<evidence type="ECO:0000313" key="5">
    <source>
        <dbReference type="Proteomes" id="UP000241462"/>
    </source>
</evidence>
<keyword evidence="5" id="KW-1185">Reference proteome</keyword>
<evidence type="ECO:0000256" key="2">
    <source>
        <dbReference type="SAM" id="Phobius"/>
    </source>
</evidence>
<organism evidence="4 5">
    <name type="scientific">Coniella lustricola</name>
    <dbReference type="NCBI Taxonomy" id="2025994"/>
    <lineage>
        <taxon>Eukaryota</taxon>
        <taxon>Fungi</taxon>
        <taxon>Dikarya</taxon>
        <taxon>Ascomycota</taxon>
        <taxon>Pezizomycotina</taxon>
        <taxon>Sordariomycetes</taxon>
        <taxon>Sordariomycetidae</taxon>
        <taxon>Diaporthales</taxon>
        <taxon>Schizoparmaceae</taxon>
        <taxon>Coniella</taxon>
    </lineage>
</organism>
<keyword evidence="2" id="KW-0472">Membrane</keyword>
<evidence type="ECO:0000259" key="3">
    <source>
        <dbReference type="Pfam" id="PF24800"/>
    </source>
</evidence>
<evidence type="ECO:0000313" key="4">
    <source>
        <dbReference type="EMBL" id="PSR78252.1"/>
    </source>
</evidence>
<evidence type="ECO:0000256" key="1">
    <source>
        <dbReference type="SAM" id="MobiDB-lite"/>
    </source>
</evidence>
<feature type="transmembrane region" description="Helical" evidence="2">
    <location>
        <begin position="75"/>
        <end position="100"/>
    </location>
</feature>
<feature type="transmembrane region" description="Helical" evidence="2">
    <location>
        <begin position="195"/>
        <end position="212"/>
    </location>
</feature>
<dbReference type="AlphaFoldDB" id="A0A2T2ZW45"/>
<dbReference type="EMBL" id="KZ678615">
    <property type="protein sequence ID" value="PSR78252.1"/>
    <property type="molecule type" value="Genomic_DNA"/>
</dbReference>
<feature type="transmembrane region" description="Helical" evidence="2">
    <location>
        <begin position="49"/>
        <end position="69"/>
    </location>
</feature>
<dbReference type="Proteomes" id="UP000241462">
    <property type="component" value="Unassembled WGS sequence"/>
</dbReference>
<accession>A0A2T2ZW45</accession>
<dbReference type="Pfam" id="PF24800">
    <property type="entry name" value="DUF7702"/>
    <property type="match status" value="1"/>
</dbReference>
<feature type="domain" description="DUF7702" evidence="3">
    <location>
        <begin position="23"/>
        <end position="257"/>
    </location>
</feature>
<feature type="region of interest" description="Disordered" evidence="1">
    <location>
        <begin position="276"/>
        <end position="300"/>
    </location>
</feature>
<gene>
    <name evidence="4" type="ORF">BD289DRAFT_128116</name>
</gene>
<keyword evidence="2" id="KW-0812">Transmembrane</keyword>
<feature type="transmembrane region" description="Helical" evidence="2">
    <location>
        <begin position="158"/>
        <end position="175"/>
    </location>
</feature>
<dbReference type="OrthoDB" id="2560628at2759"/>
<name>A0A2T2ZW45_9PEZI</name>
<feature type="transmembrane region" description="Helical" evidence="2">
    <location>
        <begin position="17"/>
        <end position="37"/>
    </location>
</feature>
<dbReference type="STRING" id="2025994.A0A2T2ZW45"/>